<evidence type="ECO:0000256" key="1">
    <source>
        <dbReference type="ARBA" id="ARBA00022670"/>
    </source>
</evidence>
<dbReference type="AlphaFoldDB" id="E6S802"/>
<dbReference type="OrthoDB" id="9758917at2"/>
<dbReference type="SUPFAM" id="SSF50494">
    <property type="entry name" value="Trypsin-like serine proteases"/>
    <property type="match status" value="1"/>
</dbReference>
<keyword evidence="4" id="KW-1133">Transmembrane helix</keyword>
<feature type="domain" description="PDZ" evidence="5">
    <location>
        <begin position="408"/>
        <end position="481"/>
    </location>
</feature>
<evidence type="ECO:0000256" key="3">
    <source>
        <dbReference type="SAM" id="MobiDB-lite"/>
    </source>
</evidence>
<dbReference type="Gene3D" id="2.30.42.10">
    <property type="match status" value="1"/>
</dbReference>
<dbReference type="Pfam" id="PF13180">
    <property type="entry name" value="PDZ_2"/>
    <property type="match status" value="1"/>
</dbReference>
<dbReference type="EMBL" id="CP002343">
    <property type="protein sequence ID" value="ADU49098.1"/>
    <property type="molecule type" value="Genomic_DNA"/>
</dbReference>
<dbReference type="PRINTS" id="PR00834">
    <property type="entry name" value="PROTEASES2C"/>
</dbReference>
<evidence type="ECO:0000313" key="6">
    <source>
        <dbReference type="EMBL" id="ADU49098.1"/>
    </source>
</evidence>
<proteinExistence type="predicted"/>
<reference evidence="6 7" key="1">
    <citation type="journal article" date="2010" name="Stand. Genomic Sci.">
        <title>Complete genome sequence of Intrasporangium calvum type strain (7 KIP).</title>
        <authorList>
            <person name="Del Rio T.G."/>
            <person name="Chertkov O."/>
            <person name="Yasawong M."/>
            <person name="Lucas S."/>
            <person name="Deshpande S."/>
            <person name="Cheng J.F."/>
            <person name="Detter C."/>
            <person name="Tapia R."/>
            <person name="Han C."/>
            <person name="Goodwin L."/>
            <person name="Pitluck S."/>
            <person name="Liolios K."/>
            <person name="Ivanova N."/>
            <person name="Mavromatis K."/>
            <person name="Pati A."/>
            <person name="Chen A."/>
            <person name="Palaniappan K."/>
            <person name="Land M."/>
            <person name="Hauser L."/>
            <person name="Chang Y.J."/>
            <person name="Jeffries C.D."/>
            <person name="Rohde M."/>
            <person name="Pukall R."/>
            <person name="Sikorski J."/>
            <person name="Goker M."/>
            <person name="Woyke T."/>
            <person name="Bristow J."/>
            <person name="Eisen J.A."/>
            <person name="Markowitz V."/>
            <person name="Hugenholtz P."/>
            <person name="Kyrpides N.C."/>
            <person name="Klenk H.P."/>
            <person name="Lapidus A."/>
        </authorList>
    </citation>
    <scope>NUCLEOTIDE SEQUENCE [LARGE SCALE GENOMIC DNA]</scope>
    <source>
        <strain evidence="7">ATCC 23552 / DSM 43043 / JCM 3097 / NBRC 12989 / 7 KIP</strain>
    </source>
</reference>
<dbReference type="STRING" id="710696.Intca_2593"/>
<dbReference type="Proteomes" id="UP000008914">
    <property type="component" value="Chromosome"/>
</dbReference>
<keyword evidence="4" id="KW-0472">Membrane</keyword>
<gene>
    <name evidence="6" type="ordered locus">Intca_2593</name>
</gene>
<dbReference type="HOGENOM" id="CLU_020120_3_7_11"/>
<keyword evidence="1" id="KW-0645">Protease</keyword>
<feature type="compositionally biased region" description="Basic and acidic residues" evidence="3">
    <location>
        <begin position="1"/>
        <end position="20"/>
    </location>
</feature>
<dbReference type="InterPro" id="IPR051201">
    <property type="entry name" value="Chloro_Bact_Ser_Proteases"/>
</dbReference>
<evidence type="ECO:0000256" key="2">
    <source>
        <dbReference type="ARBA" id="ARBA00022801"/>
    </source>
</evidence>
<dbReference type="PANTHER" id="PTHR43343:SF3">
    <property type="entry name" value="PROTEASE DO-LIKE 8, CHLOROPLASTIC"/>
    <property type="match status" value="1"/>
</dbReference>
<evidence type="ECO:0000259" key="5">
    <source>
        <dbReference type="PROSITE" id="PS50106"/>
    </source>
</evidence>
<dbReference type="RefSeq" id="WP_013493412.1">
    <property type="nucleotide sequence ID" value="NC_014830.1"/>
</dbReference>
<dbReference type="GO" id="GO:0006508">
    <property type="term" value="P:proteolysis"/>
    <property type="evidence" value="ECO:0007669"/>
    <property type="project" value="UniProtKB-KW"/>
</dbReference>
<dbReference type="Pfam" id="PF13365">
    <property type="entry name" value="Trypsin_2"/>
    <property type="match status" value="1"/>
</dbReference>
<feature type="region of interest" description="Disordered" evidence="3">
    <location>
        <begin position="1"/>
        <end position="109"/>
    </location>
</feature>
<keyword evidence="4" id="KW-0812">Transmembrane</keyword>
<feature type="compositionally biased region" description="Low complexity" evidence="3">
    <location>
        <begin position="91"/>
        <end position="109"/>
    </location>
</feature>
<dbReference type="InterPro" id="IPR009003">
    <property type="entry name" value="Peptidase_S1_PA"/>
</dbReference>
<protein>
    <submittedName>
        <fullName evidence="6">Peptidase S1 and S6 chymotrypsin/Hap</fullName>
    </submittedName>
</protein>
<accession>E6S802</accession>
<dbReference type="SUPFAM" id="SSF50156">
    <property type="entry name" value="PDZ domain-like"/>
    <property type="match status" value="1"/>
</dbReference>
<dbReference type="GO" id="GO:0004252">
    <property type="term" value="F:serine-type endopeptidase activity"/>
    <property type="evidence" value="ECO:0007669"/>
    <property type="project" value="InterPro"/>
</dbReference>
<name>E6S802_INTC7</name>
<dbReference type="Gene3D" id="2.40.10.120">
    <property type="match status" value="1"/>
</dbReference>
<dbReference type="PROSITE" id="PS50106">
    <property type="entry name" value="PDZ"/>
    <property type="match status" value="1"/>
</dbReference>
<dbReference type="KEGG" id="ica:Intca_2593"/>
<dbReference type="PANTHER" id="PTHR43343">
    <property type="entry name" value="PEPTIDASE S12"/>
    <property type="match status" value="1"/>
</dbReference>
<keyword evidence="7" id="KW-1185">Reference proteome</keyword>
<dbReference type="eggNOG" id="COG0265">
    <property type="taxonomic scope" value="Bacteria"/>
</dbReference>
<dbReference type="SMART" id="SM00228">
    <property type="entry name" value="PDZ"/>
    <property type="match status" value="1"/>
</dbReference>
<sequence length="496" mass="50125">MSDDPTERRPSDAPLDRPEEVEQTGAIERATTQPIPRAGADSEDHGWFSRFGSPRPADGPRADGHTGSPADYRVGVPYAYPGGAMPPPGDPSGSASSGSAPSGSASSGAASSAAASVPLLPPPTGSPVAAYPAPTGAPRRRRGLLVTGVVALCLASGVVGGVAGQVLEDRVVSSIRALPEPGPGVTDRPAGSVANIVARVLPSVVTIKVDAGPEGSGTGSGFVIDDRGHILTNNHVVAAVASNGSIEVVLSNGETEKATVVGRDVSYDLAVLRIKRTDLTPLRLGASNKVVVGDAVIAVGAPLGLDQTVTSGIISALDRPVAPGAGDDLSFINAIQTDAAINPGNSGGPLLDLSGQVIGVNSAIARVPSAGSSSSGNIGLGFAIPSDQARRTADQLIATGKATHPIIGVLLDRRYSGEGALVQDVSDAVTPNAPADKAGVEPGDVIIRFEGKPIRTPDQLIVSIRSRAVGETVTLTVERDGKQIDLRMTLEADPEK</sequence>
<dbReference type="InterPro" id="IPR036034">
    <property type="entry name" value="PDZ_sf"/>
</dbReference>
<dbReference type="InterPro" id="IPR001478">
    <property type="entry name" value="PDZ"/>
</dbReference>
<keyword evidence="2" id="KW-0378">Hydrolase</keyword>
<organism evidence="6 7">
    <name type="scientific">Intrasporangium calvum (strain ATCC 23552 / DSM 43043 / JCM 3097 / NBRC 12989 / NCIMB 10167 / NRRL B-3866 / 7 KIP)</name>
    <dbReference type="NCBI Taxonomy" id="710696"/>
    <lineage>
        <taxon>Bacteria</taxon>
        <taxon>Bacillati</taxon>
        <taxon>Actinomycetota</taxon>
        <taxon>Actinomycetes</taxon>
        <taxon>Micrococcales</taxon>
        <taxon>Intrasporangiaceae</taxon>
        <taxon>Intrasporangium</taxon>
    </lineage>
</organism>
<dbReference type="MEROPS" id="S01.494"/>
<feature type="transmembrane region" description="Helical" evidence="4">
    <location>
        <begin position="144"/>
        <end position="167"/>
    </location>
</feature>
<evidence type="ECO:0000313" key="7">
    <source>
        <dbReference type="Proteomes" id="UP000008914"/>
    </source>
</evidence>
<dbReference type="InterPro" id="IPR001940">
    <property type="entry name" value="Peptidase_S1C"/>
</dbReference>
<evidence type="ECO:0000256" key="4">
    <source>
        <dbReference type="SAM" id="Phobius"/>
    </source>
</evidence>